<dbReference type="PANTHER" id="PTHR12049:SF7">
    <property type="entry name" value="PROTEIN ARGININE METHYLTRANSFERASE NDUFAF7, MITOCHONDRIAL"/>
    <property type="match status" value="1"/>
</dbReference>
<dbReference type="EMBL" id="FN654296">
    <property type="protein sequence ID" value="CBY31232.1"/>
    <property type="molecule type" value="Genomic_DNA"/>
</dbReference>
<evidence type="ECO:0000256" key="2">
    <source>
        <dbReference type="ARBA" id="ARBA00005891"/>
    </source>
</evidence>
<protein>
    <recommendedName>
        <fullName evidence="7">Protein arginine methyltransferase NDUFAF7</fullName>
        <ecNumber evidence="7">2.1.1.320</ecNumber>
    </recommendedName>
</protein>
<dbReference type="InterPro" id="IPR038375">
    <property type="entry name" value="NDUFAF7_sf"/>
</dbReference>
<dbReference type="GO" id="GO:0035243">
    <property type="term" value="F:protein-arginine omega-N symmetric methyltransferase activity"/>
    <property type="evidence" value="ECO:0007669"/>
    <property type="project" value="UniProtKB-EC"/>
</dbReference>
<keyword evidence="4 7" id="KW-0808">Transferase</keyword>
<gene>
    <name evidence="8" type="ORF">GSOID_T00025127001</name>
</gene>
<organism evidence="8">
    <name type="scientific">Oikopleura dioica</name>
    <name type="common">Tunicate</name>
    <dbReference type="NCBI Taxonomy" id="34765"/>
    <lineage>
        <taxon>Eukaryota</taxon>
        <taxon>Metazoa</taxon>
        <taxon>Chordata</taxon>
        <taxon>Tunicata</taxon>
        <taxon>Appendicularia</taxon>
        <taxon>Copelata</taxon>
        <taxon>Oikopleuridae</taxon>
        <taxon>Oikopleura</taxon>
    </lineage>
</organism>
<dbReference type="Proteomes" id="UP000011014">
    <property type="component" value="Unassembled WGS sequence"/>
</dbReference>
<accession>E4Y6I2</accession>
<dbReference type="EC" id="2.1.1.320" evidence="7"/>
<dbReference type="GO" id="GO:0005739">
    <property type="term" value="C:mitochondrion"/>
    <property type="evidence" value="ECO:0007669"/>
    <property type="project" value="UniProtKB-SubCell"/>
</dbReference>
<evidence type="ECO:0000256" key="4">
    <source>
        <dbReference type="ARBA" id="ARBA00022679"/>
    </source>
</evidence>
<keyword evidence="5 7" id="KW-0496">Mitochondrion</keyword>
<proteinExistence type="inferred from homology"/>
<keyword evidence="3 7" id="KW-0489">Methyltransferase</keyword>
<dbReference type="PANTHER" id="PTHR12049">
    <property type="entry name" value="PROTEIN ARGININE METHYLTRANSFERASE NDUFAF7, MITOCHONDRIAL"/>
    <property type="match status" value="1"/>
</dbReference>
<comment type="catalytic activity">
    <reaction evidence="6 7">
        <text>L-arginyl-[protein] + 2 S-adenosyl-L-methionine = N(omega),N(omega)'-dimethyl-L-arginyl-[protein] + 2 S-adenosyl-L-homocysteine + 2 H(+)</text>
        <dbReference type="Rhea" id="RHEA:48108"/>
        <dbReference type="Rhea" id="RHEA-COMP:10532"/>
        <dbReference type="Rhea" id="RHEA-COMP:11992"/>
        <dbReference type="ChEBI" id="CHEBI:15378"/>
        <dbReference type="ChEBI" id="CHEBI:29965"/>
        <dbReference type="ChEBI" id="CHEBI:57856"/>
        <dbReference type="ChEBI" id="CHEBI:59789"/>
        <dbReference type="ChEBI" id="CHEBI:88221"/>
        <dbReference type="EC" id="2.1.1.320"/>
    </reaction>
</comment>
<dbReference type="GO" id="GO:0032259">
    <property type="term" value="P:methylation"/>
    <property type="evidence" value="ECO:0007669"/>
    <property type="project" value="UniProtKB-KW"/>
</dbReference>
<name>E4Y6I2_OIKDI</name>
<reference evidence="8" key="1">
    <citation type="journal article" date="2010" name="Science">
        <title>Plasticity of animal genome architecture unmasked by rapid evolution of a pelagic tunicate.</title>
        <authorList>
            <person name="Denoeud F."/>
            <person name="Henriet S."/>
            <person name="Mungpakdee S."/>
            <person name="Aury J.M."/>
            <person name="Da Silva C."/>
            <person name="Brinkmann H."/>
            <person name="Mikhaleva J."/>
            <person name="Olsen L.C."/>
            <person name="Jubin C."/>
            <person name="Canestro C."/>
            <person name="Bouquet J.M."/>
            <person name="Danks G."/>
            <person name="Poulain J."/>
            <person name="Campsteijn C."/>
            <person name="Adamski M."/>
            <person name="Cross I."/>
            <person name="Yadetie F."/>
            <person name="Muffato M."/>
            <person name="Louis A."/>
            <person name="Butcher S."/>
            <person name="Tsagkogeorga G."/>
            <person name="Konrad A."/>
            <person name="Singh S."/>
            <person name="Jensen M.F."/>
            <person name="Cong E.H."/>
            <person name="Eikeseth-Otteraa H."/>
            <person name="Noel B."/>
            <person name="Anthouard V."/>
            <person name="Porcel B.M."/>
            <person name="Kachouri-Lafond R."/>
            <person name="Nishino A."/>
            <person name="Ugolini M."/>
            <person name="Chourrout P."/>
            <person name="Nishida H."/>
            <person name="Aasland R."/>
            <person name="Huzurbazar S."/>
            <person name="Westhof E."/>
            <person name="Delsuc F."/>
            <person name="Lehrach H."/>
            <person name="Reinhardt R."/>
            <person name="Weissenbach J."/>
            <person name="Roy S.W."/>
            <person name="Artiguenave F."/>
            <person name="Postlethwait J.H."/>
            <person name="Manak J.R."/>
            <person name="Thompson E.M."/>
            <person name="Jaillon O."/>
            <person name="Du Pasquier L."/>
            <person name="Boudinot P."/>
            <person name="Liberles D.A."/>
            <person name="Volff J.N."/>
            <person name="Philippe H."/>
            <person name="Lenhard B."/>
            <person name="Roest Crollius H."/>
            <person name="Wincker P."/>
            <person name="Chourrout D."/>
        </authorList>
    </citation>
    <scope>NUCLEOTIDE SEQUENCE [LARGE SCALE GENOMIC DNA]</scope>
</reference>
<dbReference type="InterPro" id="IPR003788">
    <property type="entry name" value="NDUFAF7"/>
</dbReference>
<evidence type="ECO:0000256" key="6">
    <source>
        <dbReference type="ARBA" id="ARBA00048612"/>
    </source>
</evidence>
<dbReference type="Gene3D" id="3.40.50.12710">
    <property type="match status" value="1"/>
</dbReference>
<evidence type="ECO:0000256" key="7">
    <source>
        <dbReference type="RuleBase" id="RU364114"/>
    </source>
</evidence>
<dbReference type="SUPFAM" id="SSF53335">
    <property type="entry name" value="S-adenosyl-L-methionine-dependent methyltransferases"/>
    <property type="match status" value="1"/>
</dbReference>
<evidence type="ECO:0000256" key="1">
    <source>
        <dbReference type="ARBA" id="ARBA00004173"/>
    </source>
</evidence>
<comment type="similarity">
    <text evidence="2 7">Belongs to the NDUFAF7 family.</text>
</comment>
<comment type="subcellular location">
    <subcellularLocation>
        <location evidence="1 7">Mitochondrion</location>
    </subcellularLocation>
</comment>
<dbReference type="Pfam" id="PF02636">
    <property type="entry name" value="Methyltransf_28"/>
    <property type="match status" value="1"/>
</dbReference>
<comment type="function">
    <text evidence="7">Arginine methyltransferase involved in the assembly or stability of mitochondrial NADH:ubiquinone oxidoreductase complex (complex I).</text>
</comment>
<dbReference type="GO" id="GO:0032981">
    <property type="term" value="P:mitochondrial respiratory chain complex I assembly"/>
    <property type="evidence" value="ECO:0007669"/>
    <property type="project" value="TreeGrafter"/>
</dbReference>
<evidence type="ECO:0000256" key="5">
    <source>
        <dbReference type="ARBA" id="ARBA00023128"/>
    </source>
</evidence>
<sequence length="363" mass="40885">MFGEHIGAWILQEWTIAGKPKSFEYLELGPGRGTLAKDALNAIQTLLDKVDDDKKTMINVRFVEVSPVLSKKQAETLDLKITEVSEVEADGCYMKASNGSNISAEWYRSFETLPESNDISFSICNEFFDALPIHQFDFNENTRQWREVIVDTDPVDKEKLRFVTAPGDTPAAKALLPMFDNDDLEGKRRVEVSPSSLIHCQWLCERIMKQGGSSLIIDYGHEGQKEDTLRGFKNHKLVEVLDNPGDIDITADVNFSHLRSVAEAIGVDASESITQDAFLKNMGIETRLLMLMRATISAPARKNLSECFDYLMKEMGPKFRVMALSHPARQKSGEQIPGFYKLQQDHSAFMRAPPKMDIEGDLK</sequence>
<dbReference type="InterPro" id="IPR029063">
    <property type="entry name" value="SAM-dependent_MTases_sf"/>
</dbReference>
<dbReference type="AlphaFoldDB" id="E4Y6I2"/>
<evidence type="ECO:0000313" key="8">
    <source>
        <dbReference type="EMBL" id="CBY31232.1"/>
    </source>
</evidence>
<evidence type="ECO:0000256" key="3">
    <source>
        <dbReference type="ARBA" id="ARBA00022603"/>
    </source>
</evidence>